<comment type="caution">
    <text evidence="8">The sequence shown here is derived from an EMBL/GenBank/DDBJ whole genome shotgun (WGS) entry which is preliminary data.</text>
</comment>
<evidence type="ECO:0000256" key="3">
    <source>
        <dbReference type="ARBA" id="ARBA00022960"/>
    </source>
</evidence>
<reference evidence="8 9" key="1">
    <citation type="journal article" date="2012" name="J. Bacteriol.">
        <title>Draft Genome Sequence of Novosphingobium nitrogenifigens Y88T.</title>
        <authorList>
            <person name="Strabala T.J."/>
            <person name="Macdonald L."/>
            <person name="Liu V."/>
            <person name="Smit A.M."/>
        </authorList>
    </citation>
    <scope>NUCLEOTIDE SEQUENCE [LARGE SCALE GENOMIC DNA]</scope>
    <source>
        <strain evidence="8 9">DSM 19370</strain>
    </source>
</reference>
<dbReference type="GO" id="GO:0071555">
    <property type="term" value="P:cell wall organization"/>
    <property type="evidence" value="ECO:0007669"/>
    <property type="project" value="UniProtKB-KW"/>
</dbReference>
<evidence type="ECO:0000256" key="5">
    <source>
        <dbReference type="ARBA" id="ARBA00023235"/>
    </source>
</evidence>
<comment type="pathway">
    <text evidence="7">Cell wall biogenesis; peptidoglycan biosynthesis.</text>
</comment>
<feature type="binding site" evidence="7">
    <location>
        <begin position="32"/>
        <end position="33"/>
    </location>
    <ligand>
        <name>substrate</name>
    </ligand>
</feature>
<dbReference type="UniPathway" id="UPA00219"/>
<keyword evidence="5 7" id="KW-0413">Isomerase</keyword>
<gene>
    <name evidence="7" type="primary">murI</name>
    <name evidence="8" type="ORF">Y88_0585</name>
</gene>
<dbReference type="SUPFAM" id="SSF53681">
    <property type="entry name" value="Aspartate/glutamate racemase"/>
    <property type="match status" value="2"/>
</dbReference>
<organism evidence="8 9">
    <name type="scientific">Novosphingobium nitrogenifigens DSM 19370</name>
    <dbReference type="NCBI Taxonomy" id="983920"/>
    <lineage>
        <taxon>Bacteria</taxon>
        <taxon>Pseudomonadati</taxon>
        <taxon>Pseudomonadota</taxon>
        <taxon>Alphaproteobacteria</taxon>
        <taxon>Sphingomonadales</taxon>
        <taxon>Sphingomonadaceae</taxon>
        <taxon>Novosphingobium</taxon>
    </lineage>
</organism>
<evidence type="ECO:0000313" key="8">
    <source>
        <dbReference type="EMBL" id="EGD58529.1"/>
    </source>
</evidence>
<accession>F1ZA63</accession>
<dbReference type="PROSITE" id="PS00924">
    <property type="entry name" value="ASP_GLU_RACEMASE_2"/>
    <property type="match status" value="1"/>
</dbReference>
<dbReference type="InterPro" id="IPR015942">
    <property type="entry name" value="Asp/Glu/hydantoin_racemase"/>
</dbReference>
<feature type="binding site" evidence="7">
    <location>
        <begin position="97"/>
        <end position="98"/>
    </location>
    <ligand>
        <name>substrate</name>
    </ligand>
</feature>
<evidence type="ECO:0000256" key="2">
    <source>
        <dbReference type="ARBA" id="ARBA00013090"/>
    </source>
</evidence>
<dbReference type="NCBIfam" id="TIGR00067">
    <property type="entry name" value="glut_race"/>
    <property type="match status" value="1"/>
</dbReference>
<evidence type="ECO:0000256" key="6">
    <source>
        <dbReference type="ARBA" id="ARBA00023316"/>
    </source>
</evidence>
<feature type="active site" description="Proton donor/acceptor" evidence="7">
    <location>
        <position position="96"/>
    </location>
</feature>
<dbReference type="PANTHER" id="PTHR21198">
    <property type="entry name" value="GLUTAMATE RACEMASE"/>
    <property type="match status" value="1"/>
</dbReference>
<feature type="active site" description="Proton donor/acceptor" evidence="7">
    <location>
        <position position="210"/>
    </location>
</feature>
<dbReference type="STRING" id="983920.Y88_0585"/>
<dbReference type="Proteomes" id="UP000004728">
    <property type="component" value="Unassembled WGS sequence"/>
</dbReference>
<keyword evidence="3 7" id="KW-0133">Cell shape</keyword>
<dbReference type="GO" id="GO:0008360">
    <property type="term" value="P:regulation of cell shape"/>
    <property type="evidence" value="ECO:0007669"/>
    <property type="project" value="UniProtKB-KW"/>
</dbReference>
<dbReference type="HOGENOM" id="CLU_052344_2_0_5"/>
<dbReference type="eggNOG" id="COG0796">
    <property type="taxonomic scope" value="Bacteria"/>
</dbReference>
<evidence type="ECO:0000256" key="7">
    <source>
        <dbReference type="HAMAP-Rule" id="MF_00258"/>
    </source>
</evidence>
<dbReference type="InParanoid" id="F1ZA63"/>
<dbReference type="Gene3D" id="3.40.50.1860">
    <property type="match status" value="2"/>
</dbReference>
<evidence type="ECO:0000256" key="4">
    <source>
        <dbReference type="ARBA" id="ARBA00022984"/>
    </source>
</evidence>
<sequence>MGKGERDLDLFATIAHIRVMSIDPAQPILMFDSGVGGLSVLAKMRLLLPQAPVIYVADNAGLPYGQKTEAQIAARVSGLLGRMTERLHPRLVCIACNTASTIALASVREVLEVPIVGTVPAIKPAAAMTKTGVIGLLGTEATIRQGYVDRLESEFAADKRLLRHGAPELVTAAEARLRGRDVDPAVFARAAQALRSMPDGDRIDTVVLACTHFPLIERDLAQAFGPDVRFIDGSDGIARRIAHLTQGQEFLRKEPDLALFTRADPDLPELSPALAAAGLTRIAVF</sequence>
<dbReference type="Pfam" id="PF01177">
    <property type="entry name" value="Asp_Glu_race"/>
    <property type="match status" value="1"/>
</dbReference>
<dbReference type="GO" id="GO:0009252">
    <property type="term" value="P:peptidoglycan biosynthetic process"/>
    <property type="evidence" value="ECO:0007669"/>
    <property type="project" value="UniProtKB-UniRule"/>
</dbReference>
<dbReference type="EMBL" id="AEWJ01000041">
    <property type="protein sequence ID" value="EGD58529.1"/>
    <property type="molecule type" value="Genomic_DNA"/>
</dbReference>
<dbReference type="PANTHER" id="PTHR21198:SF2">
    <property type="entry name" value="GLUTAMATE RACEMASE"/>
    <property type="match status" value="1"/>
</dbReference>
<comment type="function">
    <text evidence="7">Provides the (R)-glutamate required for cell wall biosynthesis.</text>
</comment>
<dbReference type="FunCoup" id="F1ZA63">
    <property type="interactions" value="234"/>
</dbReference>
<keyword evidence="9" id="KW-1185">Reference proteome</keyword>
<dbReference type="HAMAP" id="MF_00258">
    <property type="entry name" value="Glu_racemase"/>
    <property type="match status" value="1"/>
</dbReference>
<comment type="similarity">
    <text evidence="7">Belongs to the aspartate/glutamate racemases family.</text>
</comment>
<keyword evidence="4 7" id="KW-0573">Peptidoglycan synthesis</keyword>
<dbReference type="InterPro" id="IPR004391">
    <property type="entry name" value="Glu_race"/>
</dbReference>
<dbReference type="GO" id="GO:0008881">
    <property type="term" value="F:glutamate racemase activity"/>
    <property type="evidence" value="ECO:0007669"/>
    <property type="project" value="UniProtKB-UniRule"/>
</dbReference>
<evidence type="ECO:0000256" key="1">
    <source>
        <dbReference type="ARBA" id="ARBA00001602"/>
    </source>
</evidence>
<feature type="binding site" evidence="7">
    <location>
        <begin position="211"/>
        <end position="212"/>
    </location>
    <ligand>
        <name>substrate</name>
    </ligand>
</feature>
<dbReference type="AlphaFoldDB" id="F1ZA63"/>
<dbReference type="InterPro" id="IPR001920">
    <property type="entry name" value="Asp/Glu_race"/>
</dbReference>
<name>F1ZA63_9SPHN</name>
<dbReference type="EC" id="5.1.1.3" evidence="2 7"/>
<evidence type="ECO:0000313" key="9">
    <source>
        <dbReference type="Proteomes" id="UP000004728"/>
    </source>
</evidence>
<feature type="binding site" evidence="7">
    <location>
        <begin position="64"/>
        <end position="65"/>
    </location>
    <ligand>
        <name>substrate</name>
    </ligand>
</feature>
<dbReference type="InterPro" id="IPR033134">
    <property type="entry name" value="Asp/Glu_racemase_AS_2"/>
</dbReference>
<comment type="catalytic activity">
    <reaction evidence="1 7">
        <text>L-glutamate = D-glutamate</text>
        <dbReference type="Rhea" id="RHEA:12813"/>
        <dbReference type="ChEBI" id="CHEBI:29985"/>
        <dbReference type="ChEBI" id="CHEBI:29986"/>
        <dbReference type="EC" id="5.1.1.3"/>
    </reaction>
</comment>
<protein>
    <recommendedName>
        <fullName evidence="2 7">Glutamate racemase</fullName>
        <ecNumber evidence="2 7">5.1.1.3</ecNumber>
    </recommendedName>
</protein>
<proteinExistence type="inferred from homology"/>
<keyword evidence="6 7" id="KW-0961">Cell wall biogenesis/degradation</keyword>